<evidence type="ECO:0000256" key="2">
    <source>
        <dbReference type="SAM" id="SignalP"/>
    </source>
</evidence>
<evidence type="ECO:0000313" key="4">
    <source>
        <dbReference type="EMBL" id="KAK0710285.1"/>
    </source>
</evidence>
<gene>
    <name evidence="4" type="ORF">B0T26DRAFT_435138</name>
</gene>
<feature type="signal peptide" evidence="2">
    <location>
        <begin position="1"/>
        <end position="39"/>
    </location>
</feature>
<dbReference type="GeneID" id="85318275"/>
<dbReference type="InterPro" id="IPR058353">
    <property type="entry name" value="DUF8040"/>
</dbReference>
<feature type="domain" description="DUF8040" evidence="3">
    <location>
        <begin position="45"/>
        <end position="107"/>
    </location>
</feature>
<dbReference type="RefSeq" id="XP_060293589.1">
    <property type="nucleotide sequence ID" value="XM_060435005.1"/>
</dbReference>
<comment type="caution">
    <text evidence="4">The sequence shown here is derived from an EMBL/GenBank/DDBJ whole genome shotgun (WGS) entry which is preliminary data.</text>
</comment>
<evidence type="ECO:0000259" key="3">
    <source>
        <dbReference type="Pfam" id="PF26138"/>
    </source>
</evidence>
<evidence type="ECO:0000313" key="5">
    <source>
        <dbReference type="Proteomes" id="UP001172101"/>
    </source>
</evidence>
<organism evidence="4 5">
    <name type="scientific">Lasiosphaeria miniovina</name>
    <dbReference type="NCBI Taxonomy" id="1954250"/>
    <lineage>
        <taxon>Eukaryota</taxon>
        <taxon>Fungi</taxon>
        <taxon>Dikarya</taxon>
        <taxon>Ascomycota</taxon>
        <taxon>Pezizomycotina</taxon>
        <taxon>Sordariomycetes</taxon>
        <taxon>Sordariomycetidae</taxon>
        <taxon>Sordariales</taxon>
        <taxon>Lasiosphaeriaceae</taxon>
        <taxon>Lasiosphaeria</taxon>
    </lineage>
</organism>
<reference evidence="4" key="1">
    <citation type="submission" date="2023-06" db="EMBL/GenBank/DDBJ databases">
        <title>Genome-scale phylogeny and comparative genomics of the fungal order Sordariales.</title>
        <authorList>
            <consortium name="Lawrence Berkeley National Laboratory"/>
            <person name="Hensen N."/>
            <person name="Bonometti L."/>
            <person name="Westerberg I."/>
            <person name="Brannstrom I.O."/>
            <person name="Guillou S."/>
            <person name="Cros-Aarteil S."/>
            <person name="Calhoun S."/>
            <person name="Haridas S."/>
            <person name="Kuo A."/>
            <person name="Mondo S."/>
            <person name="Pangilinan J."/>
            <person name="Riley R."/>
            <person name="LaButti K."/>
            <person name="Andreopoulos B."/>
            <person name="Lipzen A."/>
            <person name="Chen C."/>
            <person name="Yanf M."/>
            <person name="Daum C."/>
            <person name="Ng V."/>
            <person name="Clum A."/>
            <person name="Steindorff A."/>
            <person name="Ohm R."/>
            <person name="Martin F."/>
            <person name="Silar P."/>
            <person name="Natvig D."/>
            <person name="Lalanne C."/>
            <person name="Gautier V."/>
            <person name="Ament-velasquez S.L."/>
            <person name="Kruys A."/>
            <person name="Hutchinson M.I."/>
            <person name="Powell A.J."/>
            <person name="Barry K."/>
            <person name="Miller A.N."/>
            <person name="Grigoriev I.V."/>
            <person name="Debuchy R."/>
            <person name="Gladieux P."/>
            <person name="Thoren M.H."/>
            <person name="Johannesson H."/>
        </authorList>
    </citation>
    <scope>NUCLEOTIDE SEQUENCE</scope>
    <source>
        <strain evidence="4">SMH2392-1A</strain>
    </source>
</reference>
<keyword evidence="2" id="KW-0732">Signal</keyword>
<keyword evidence="1" id="KW-1133">Transmembrane helix</keyword>
<keyword evidence="1" id="KW-0812">Transmembrane</keyword>
<dbReference type="Pfam" id="PF26138">
    <property type="entry name" value="DUF8040"/>
    <property type="match status" value="1"/>
</dbReference>
<dbReference type="Proteomes" id="UP001172101">
    <property type="component" value="Unassembled WGS sequence"/>
</dbReference>
<dbReference type="EMBL" id="JAUIRO010000006">
    <property type="protein sequence ID" value="KAK0710285.1"/>
    <property type="molecule type" value="Genomic_DNA"/>
</dbReference>
<protein>
    <recommendedName>
        <fullName evidence="3">DUF8040 domain-containing protein</fullName>
    </recommendedName>
</protein>
<proteinExistence type="predicted"/>
<evidence type="ECO:0000256" key="1">
    <source>
        <dbReference type="SAM" id="Phobius"/>
    </source>
</evidence>
<sequence length="152" mass="17263">MPNNALKRASRRRLQRMRRMRLCVLLVVALAMPRRPYTAVNINVLKGQFVTHDLLHGHAGKLFGLIRMRAPTFFALVTWSRHNTTLQASRHVGLEEKVLIFMVVVSPVLSATLILASRKIRLPEPATPRKIETNPIYYPYFSNCLGAITAFA</sequence>
<keyword evidence="5" id="KW-1185">Reference proteome</keyword>
<feature type="chain" id="PRO_5041449561" description="DUF8040 domain-containing protein" evidence="2">
    <location>
        <begin position="40"/>
        <end position="152"/>
    </location>
</feature>
<accession>A0AA40DP00</accession>
<dbReference type="AlphaFoldDB" id="A0AA40DP00"/>
<feature type="transmembrane region" description="Helical" evidence="1">
    <location>
        <begin position="98"/>
        <end position="116"/>
    </location>
</feature>
<keyword evidence="1" id="KW-0472">Membrane</keyword>
<name>A0AA40DP00_9PEZI</name>